<comment type="similarity">
    <text evidence="1">Belongs to the glycosyl hydrolase 13 family.</text>
</comment>
<dbReference type="Gene3D" id="2.60.40.1130">
    <property type="entry name" value="Rab geranylgeranyltransferase alpha-subunit, insert domain"/>
    <property type="match status" value="1"/>
</dbReference>
<sequence length="883" mass="94345">MLRAACDASTHATVLRADAAPATAAAVWLDATRLQWPGTADAGRFRLLHAPAGGIVAAPGQPAQGAESALVLQPAARPLPVDLQLRHRHLADGARLALAPADATPARLQALHRGQLLLVQEDAAGRVLQATGVQAAAALDDLYAPAEALTDLGVTLSRQATRLRLWAPTAQAVHLCLHASDTAPAQPAVPALQRDDATGSWQLQLPGRPPARYARYLVDVWVPGTGLVRQRVTDPYAISLGTDGRHTWIGSLDEPATQPRGWATAPRPAPRPGNTGLAIYELHVRDFSIGDATVPPALRGQYGAFTQADSAGMRHLRALAQAGMTDVHLLPVFDIASVPESGCTTPTVPAAPPDSPAQQAAVMAQAATDCFNWGYDPLHFNAPEGSYASRADDGATRIREFRQMVMSLHAAGLRVGMDVVYNHMSAAGQHPQSVLDRIVPGYYHRLDAQGRITRSTCCDNTATEHRMMRKLMLDSVRLWARQYRIDSFRFDLMGHQPKEAMVALQQLLRQDNGRDIQLIGEGWNFGEVANGARFVQAAQGMLSGTGIATFSDRARDALRGGGVGDGPAAVVARQGWLNGQADGADRSAAMAAADLVRLGLAGTLRGYTFTSHTGAPRRGDQLVYAGQPAGYVDAPGEVVNYVENHDNHTLWDVNAFKLPIDTPAAERARVQLLALATTAFSQGVAYFHAGVEVLRSKSLDGNSYDSGDWFNRLDWTHQTNHFGTGLPPAGDNQALWPLAAPRLADARLRPAPADIAFVRDGFLDLLRIRASSSLFRLTTADAVQQRLVLHDTGPAQNPALIAAELDGRGLPGAGFARLLVLLNTSPADQSLSIDSSRGQPWVLHPVHRSAGAADRRAASAAFYRTAGAFRVPGRTAVVFVVDR</sequence>
<dbReference type="InterPro" id="IPR024561">
    <property type="entry name" value="Pullul_strch_C"/>
</dbReference>
<evidence type="ECO:0000259" key="2">
    <source>
        <dbReference type="SMART" id="SM00642"/>
    </source>
</evidence>
<evidence type="ECO:0000313" key="4">
    <source>
        <dbReference type="Proteomes" id="UP000301751"/>
    </source>
</evidence>
<dbReference type="GO" id="GO:0004553">
    <property type="term" value="F:hydrolase activity, hydrolyzing O-glycosyl compounds"/>
    <property type="evidence" value="ECO:0007669"/>
    <property type="project" value="InterPro"/>
</dbReference>
<comment type="caution">
    <text evidence="3">The sequence shown here is derived from an EMBL/GenBank/DDBJ whole genome shotgun (WGS) entry which is preliminary data.</text>
</comment>
<dbReference type="Gene3D" id="3.20.20.80">
    <property type="entry name" value="Glycosidases"/>
    <property type="match status" value="1"/>
</dbReference>
<gene>
    <name evidence="3" type="ORF">AQPW35_45110</name>
</gene>
<dbReference type="EMBL" id="BJCL01000016">
    <property type="protein sequence ID" value="GCL65430.1"/>
    <property type="molecule type" value="Genomic_DNA"/>
</dbReference>
<dbReference type="CDD" id="cd02860">
    <property type="entry name" value="E_set_Pullulanase"/>
    <property type="match status" value="1"/>
</dbReference>
<protein>
    <recommendedName>
        <fullName evidence="2">Glycosyl hydrolase family 13 catalytic domain-containing protein</fullName>
    </recommendedName>
</protein>
<dbReference type="InterPro" id="IPR017853">
    <property type="entry name" value="GH"/>
</dbReference>
<feature type="domain" description="Glycosyl hydrolase family 13 catalytic" evidence="2">
    <location>
        <begin position="365"/>
        <end position="747"/>
    </location>
</feature>
<dbReference type="Gene3D" id="2.60.40.10">
    <property type="entry name" value="Immunoglobulins"/>
    <property type="match status" value="1"/>
</dbReference>
<name>A0A480AWY4_9BURK</name>
<dbReference type="Pfam" id="PF11852">
    <property type="entry name" value="Pullul_strch_C"/>
    <property type="match status" value="1"/>
</dbReference>
<dbReference type="InterPro" id="IPR040671">
    <property type="entry name" value="Pullulanase_N2"/>
</dbReference>
<reference evidence="4" key="1">
    <citation type="submission" date="2019-03" db="EMBL/GenBank/DDBJ databases">
        <title>Aquabacterium pictum sp.nov., the first bacteriochlorophyll a-containing freshwater bacterium in the genus Aquabacterium of the class Betaproteobacteria.</title>
        <authorList>
            <person name="Hirose S."/>
            <person name="Tank M."/>
            <person name="Hara E."/>
            <person name="Tamaki H."/>
            <person name="Takaichi S."/>
            <person name="Haruta S."/>
            <person name="Hanada S."/>
        </authorList>
    </citation>
    <scope>NUCLEOTIDE SEQUENCE [LARGE SCALE GENOMIC DNA]</scope>
    <source>
        <strain evidence="4">W35</strain>
    </source>
</reference>
<dbReference type="Pfam" id="PF17967">
    <property type="entry name" value="Pullulanase_N2"/>
    <property type="match status" value="1"/>
</dbReference>
<dbReference type="InterPro" id="IPR013783">
    <property type="entry name" value="Ig-like_fold"/>
</dbReference>
<dbReference type="Proteomes" id="UP000301751">
    <property type="component" value="Unassembled WGS sequence"/>
</dbReference>
<dbReference type="InterPro" id="IPR014756">
    <property type="entry name" value="Ig_E-set"/>
</dbReference>
<dbReference type="Pfam" id="PF02922">
    <property type="entry name" value="CBM_48"/>
    <property type="match status" value="1"/>
</dbReference>
<dbReference type="InterPro" id="IPR004193">
    <property type="entry name" value="Glyco_hydro_13_N"/>
</dbReference>
<dbReference type="PANTHER" id="PTHR43002">
    <property type="entry name" value="GLYCOGEN DEBRANCHING ENZYME"/>
    <property type="match status" value="1"/>
</dbReference>
<dbReference type="Gene3D" id="2.60.40.1180">
    <property type="entry name" value="Golgi alpha-mannosidase II"/>
    <property type="match status" value="1"/>
</dbReference>
<dbReference type="SUPFAM" id="SSF51445">
    <property type="entry name" value="(Trans)glycosidases"/>
    <property type="match status" value="1"/>
</dbReference>
<organism evidence="3 4">
    <name type="scientific">Pseudaquabacterium pictum</name>
    <dbReference type="NCBI Taxonomy" id="2315236"/>
    <lineage>
        <taxon>Bacteria</taxon>
        <taxon>Pseudomonadati</taxon>
        <taxon>Pseudomonadota</taxon>
        <taxon>Betaproteobacteria</taxon>
        <taxon>Burkholderiales</taxon>
        <taxon>Sphaerotilaceae</taxon>
        <taxon>Pseudaquabacterium</taxon>
    </lineage>
</organism>
<keyword evidence="4" id="KW-1185">Reference proteome</keyword>
<dbReference type="GO" id="GO:0005975">
    <property type="term" value="P:carbohydrate metabolic process"/>
    <property type="evidence" value="ECO:0007669"/>
    <property type="project" value="InterPro"/>
</dbReference>
<dbReference type="SUPFAM" id="SSF81296">
    <property type="entry name" value="E set domains"/>
    <property type="match status" value="2"/>
</dbReference>
<proteinExistence type="inferred from homology"/>
<dbReference type="SUPFAM" id="SSF51011">
    <property type="entry name" value="Glycosyl hydrolase domain"/>
    <property type="match status" value="1"/>
</dbReference>
<evidence type="ECO:0000313" key="3">
    <source>
        <dbReference type="EMBL" id="GCL65430.1"/>
    </source>
</evidence>
<dbReference type="AlphaFoldDB" id="A0A480AWY4"/>
<dbReference type="CDD" id="cd11341">
    <property type="entry name" value="AmyAc_Pullulanase_LD-like"/>
    <property type="match status" value="1"/>
</dbReference>
<accession>A0A480AWY4</accession>
<dbReference type="InterPro" id="IPR013780">
    <property type="entry name" value="Glyco_hydro_b"/>
</dbReference>
<dbReference type="InterPro" id="IPR006047">
    <property type="entry name" value="GH13_cat_dom"/>
</dbReference>
<evidence type="ECO:0000256" key="1">
    <source>
        <dbReference type="ARBA" id="ARBA00008061"/>
    </source>
</evidence>
<dbReference type="SMART" id="SM00642">
    <property type="entry name" value="Aamy"/>
    <property type="match status" value="1"/>
</dbReference>